<gene>
    <name evidence="1" type="ORF">TSOC_011876</name>
</gene>
<keyword evidence="2" id="KW-1185">Reference proteome</keyword>
<dbReference type="AlphaFoldDB" id="A0A2J7ZPI0"/>
<reference evidence="1 2" key="1">
    <citation type="journal article" date="2017" name="Mol. Biol. Evol.">
        <title>The 4-celled Tetrabaena socialis nuclear genome reveals the essential components for genetic control of cell number at the origin of multicellularity in the volvocine lineage.</title>
        <authorList>
            <person name="Featherston J."/>
            <person name="Arakaki Y."/>
            <person name="Hanschen E.R."/>
            <person name="Ferris P.J."/>
            <person name="Michod R.E."/>
            <person name="Olson B.J.S.C."/>
            <person name="Nozaki H."/>
            <person name="Durand P.M."/>
        </authorList>
    </citation>
    <scope>NUCLEOTIDE SEQUENCE [LARGE SCALE GENOMIC DNA]</scope>
    <source>
        <strain evidence="1 2">NIES-571</strain>
    </source>
</reference>
<evidence type="ECO:0000313" key="2">
    <source>
        <dbReference type="Proteomes" id="UP000236333"/>
    </source>
</evidence>
<comment type="caution">
    <text evidence="1">The sequence shown here is derived from an EMBL/GenBank/DDBJ whole genome shotgun (WGS) entry which is preliminary data.</text>
</comment>
<dbReference type="OrthoDB" id="531744at2759"/>
<proteinExistence type="predicted"/>
<accession>A0A2J7ZPI0</accession>
<sequence length="129" mass="13529">MPPAKPLNQRWGEIYFSQSVRVSQVSRLTTLVLAVGTLEPLFESVELIVLLPGETARRHVAIAKDVSSTSLKCPAFNDFALVPVAGSNVTAAALSAATVVGVRVNVNAADRINDGARCALGAMGLVLKT</sequence>
<name>A0A2J7ZPI0_9CHLO</name>
<dbReference type="Proteomes" id="UP000236333">
    <property type="component" value="Unassembled WGS sequence"/>
</dbReference>
<evidence type="ECO:0000313" key="1">
    <source>
        <dbReference type="EMBL" id="PNH02169.1"/>
    </source>
</evidence>
<protein>
    <submittedName>
        <fullName evidence="1">Vegetative cell wall protein gp1</fullName>
    </submittedName>
</protein>
<organism evidence="1 2">
    <name type="scientific">Tetrabaena socialis</name>
    <dbReference type="NCBI Taxonomy" id="47790"/>
    <lineage>
        <taxon>Eukaryota</taxon>
        <taxon>Viridiplantae</taxon>
        <taxon>Chlorophyta</taxon>
        <taxon>core chlorophytes</taxon>
        <taxon>Chlorophyceae</taxon>
        <taxon>CS clade</taxon>
        <taxon>Chlamydomonadales</taxon>
        <taxon>Tetrabaenaceae</taxon>
        <taxon>Tetrabaena</taxon>
    </lineage>
</organism>
<dbReference type="EMBL" id="PGGS01000709">
    <property type="protein sequence ID" value="PNH02169.1"/>
    <property type="molecule type" value="Genomic_DNA"/>
</dbReference>